<keyword evidence="3" id="KW-0804">Transcription</keyword>
<dbReference type="Gene3D" id="3.40.50.2300">
    <property type="match status" value="2"/>
</dbReference>
<evidence type="ECO:0000313" key="7">
    <source>
        <dbReference type="Proteomes" id="UP000516280"/>
    </source>
</evidence>
<dbReference type="InterPro" id="IPR001761">
    <property type="entry name" value="Peripla_BP/Lac1_sug-bd_dom"/>
</dbReference>
<dbReference type="Proteomes" id="UP000516280">
    <property type="component" value="Chromosome"/>
</dbReference>
<gene>
    <name evidence="6" type="ORF">BHS01_05335</name>
    <name evidence="5" type="ORF">GYN19_00330</name>
</gene>
<reference evidence="5" key="2">
    <citation type="submission" date="2020-01" db="EMBL/GenBank/DDBJ databases">
        <authorList>
            <person name="Hilgarth M."/>
            <person name="Vogel R.F."/>
        </authorList>
    </citation>
    <scope>NUCLEOTIDE SEQUENCE</scope>
    <source>
        <strain evidence="5">TMW21897</strain>
    </source>
</reference>
<dbReference type="EMBL" id="JAAEDA010000001">
    <property type="protein sequence ID" value="MCJ1976403.1"/>
    <property type="molecule type" value="Genomic_DNA"/>
</dbReference>
<dbReference type="PROSITE" id="PS50932">
    <property type="entry name" value="HTH_LACI_2"/>
    <property type="match status" value="1"/>
</dbReference>
<dbReference type="InterPro" id="IPR010982">
    <property type="entry name" value="Lambda_DNA-bd_dom_sf"/>
</dbReference>
<evidence type="ECO:0000256" key="1">
    <source>
        <dbReference type="ARBA" id="ARBA00023015"/>
    </source>
</evidence>
<dbReference type="RefSeq" id="WP_109834579.1">
    <property type="nucleotide sequence ID" value="NZ_CP017195.1"/>
</dbReference>
<dbReference type="PANTHER" id="PTHR30146:SF136">
    <property type="entry name" value="NTD BIOSYNTHESIS OPERON REGULATOR NTDR"/>
    <property type="match status" value="1"/>
</dbReference>
<evidence type="ECO:0000259" key="4">
    <source>
        <dbReference type="PROSITE" id="PS50932"/>
    </source>
</evidence>
<evidence type="ECO:0000256" key="2">
    <source>
        <dbReference type="ARBA" id="ARBA00023125"/>
    </source>
</evidence>
<dbReference type="Proteomes" id="UP001522462">
    <property type="component" value="Unassembled WGS sequence"/>
</dbReference>
<dbReference type="Gene3D" id="1.10.260.40">
    <property type="entry name" value="lambda repressor-like DNA-binding domains"/>
    <property type="match status" value="1"/>
</dbReference>
<dbReference type="CDD" id="cd01392">
    <property type="entry name" value="HTH_LacI"/>
    <property type="match status" value="1"/>
</dbReference>
<accession>A0A7L4WCD5</accession>
<name>A0A7L4WCD5_9LACT</name>
<dbReference type="CDD" id="cd06286">
    <property type="entry name" value="PBP1_CcpB-like"/>
    <property type="match status" value="1"/>
</dbReference>
<dbReference type="AlphaFoldDB" id="A0A7L4WCD5"/>
<proteinExistence type="predicted"/>
<dbReference type="PRINTS" id="PR00036">
    <property type="entry name" value="HTHLACI"/>
</dbReference>
<dbReference type="KEGG" id="lpaa:BHS01_05335"/>
<dbReference type="GO" id="GO:0000976">
    <property type="term" value="F:transcription cis-regulatory region binding"/>
    <property type="evidence" value="ECO:0007669"/>
    <property type="project" value="TreeGrafter"/>
</dbReference>
<evidence type="ECO:0000313" key="5">
    <source>
        <dbReference type="EMBL" id="MCJ1976403.1"/>
    </source>
</evidence>
<dbReference type="GO" id="GO:0003700">
    <property type="term" value="F:DNA-binding transcription factor activity"/>
    <property type="evidence" value="ECO:0007669"/>
    <property type="project" value="TreeGrafter"/>
</dbReference>
<dbReference type="Pfam" id="PF00356">
    <property type="entry name" value="LacI"/>
    <property type="match status" value="1"/>
</dbReference>
<dbReference type="SMART" id="SM00354">
    <property type="entry name" value="HTH_LACI"/>
    <property type="match status" value="1"/>
</dbReference>
<dbReference type="Pfam" id="PF00532">
    <property type="entry name" value="Peripla_BP_1"/>
    <property type="match status" value="1"/>
</dbReference>
<dbReference type="SUPFAM" id="SSF53822">
    <property type="entry name" value="Periplasmic binding protein-like I"/>
    <property type="match status" value="1"/>
</dbReference>
<dbReference type="EMBL" id="CP017195">
    <property type="protein sequence ID" value="QDJ27986.1"/>
    <property type="molecule type" value="Genomic_DNA"/>
</dbReference>
<protein>
    <submittedName>
        <fullName evidence="5">LacI family DNA-binding transcriptional regulator</fullName>
    </submittedName>
</protein>
<evidence type="ECO:0000256" key="3">
    <source>
        <dbReference type="ARBA" id="ARBA00023163"/>
    </source>
</evidence>
<evidence type="ECO:0000313" key="8">
    <source>
        <dbReference type="Proteomes" id="UP001522462"/>
    </source>
</evidence>
<sequence length="330" mass="36201">MANISDVAKLAGVGKTTVSRVLNDHPYVSSSNRHKVREAMLALNYVPSSAAKQLRGQSGKILGVIVSRITNPFFTSLVDAIEQEAVKNGYRLLIFQSRGKKDGELHFLEMLKNGQVDGIIMCSVENDISLIETYRRFGIIILCNEVFDKSKLPNVALDQSYGAYLGARYLIDQGHTDIAYCTGGDFENGTHGMARNKGFLKALGEANLNLPNEWIFRQVHTVSDGSQVAKQIMNLSRKPTAIFTSGDEVASGMIATFLAHDVKVPQDIAVLGYDNQPFSSLVARPLTTINQPVQALGRETFRCFMAQLVSQPFILNSEDLALTLVVRTSA</sequence>
<organism evidence="6 7">
    <name type="scientific">Pseudolactococcus paracarnosus</name>
    <dbReference type="NCBI Taxonomy" id="2749962"/>
    <lineage>
        <taxon>Bacteria</taxon>
        <taxon>Bacillati</taxon>
        <taxon>Bacillota</taxon>
        <taxon>Bacilli</taxon>
        <taxon>Lactobacillales</taxon>
        <taxon>Streptococcaceae</taxon>
        <taxon>Pseudolactococcus</taxon>
    </lineage>
</organism>
<reference evidence="5 8" key="3">
    <citation type="journal article" date="2022" name="Microbiol. Res.">
        <title>Comparative genome analysis, predicted lifestyle and antimicrobial strategies of Lactococcus carnosus and Lactococcus paracarnosus isolated from meat.</title>
        <authorList>
            <person name="Werum V."/>
            <person name="Ehrmann M."/>
            <person name="Vogel R."/>
            <person name="Hilgarth M."/>
        </authorList>
    </citation>
    <scope>NUCLEOTIDE SEQUENCE [LARGE SCALE GENOMIC DNA]</scope>
    <source>
        <strain evidence="5 8">TMW21897</strain>
    </source>
</reference>
<dbReference type="SUPFAM" id="SSF47413">
    <property type="entry name" value="lambda repressor-like DNA-binding domains"/>
    <property type="match status" value="1"/>
</dbReference>
<reference evidence="6 7" key="1">
    <citation type="submission" date="2016-09" db="EMBL/GenBank/DDBJ databases">
        <title>Lactic acid bacteria from MAP meat Genome sequencing and assembly.</title>
        <authorList>
            <person name="Behr J."/>
            <person name="Hilgarth M."/>
            <person name="Vogel R.F."/>
        </authorList>
    </citation>
    <scope>NUCLEOTIDE SEQUENCE [LARGE SCALE GENOMIC DNA]</scope>
    <source>
        <strain evidence="6 7">TMW21615</strain>
    </source>
</reference>
<dbReference type="InterPro" id="IPR028082">
    <property type="entry name" value="Peripla_BP_I"/>
</dbReference>
<evidence type="ECO:0000313" key="6">
    <source>
        <dbReference type="EMBL" id="QDJ27986.1"/>
    </source>
</evidence>
<dbReference type="PANTHER" id="PTHR30146">
    <property type="entry name" value="LACI-RELATED TRANSCRIPTIONAL REPRESSOR"/>
    <property type="match status" value="1"/>
</dbReference>
<keyword evidence="2 5" id="KW-0238">DNA-binding</keyword>
<dbReference type="InterPro" id="IPR000843">
    <property type="entry name" value="HTH_LacI"/>
</dbReference>
<keyword evidence="1" id="KW-0805">Transcription regulation</keyword>
<feature type="domain" description="HTH lacI-type" evidence="4">
    <location>
        <begin position="2"/>
        <end position="56"/>
    </location>
</feature>
<keyword evidence="8" id="KW-1185">Reference proteome</keyword>
<dbReference type="PROSITE" id="PS00356">
    <property type="entry name" value="HTH_LACI_1"/>
    <property type="match status" value="1"/>
</dbReference>